<feature type="chain" id="PRO_5023841577" evidence="1">
    <location>
        <begin position="33"/>
        <end position="148"/>
    </location>
</feature>
<organism evidence="2 3">
    <name type="scientific">Streptomyces vinaceus</name>
    <dbReference type="NCBI Taxonomy" id="1960"/>
    <lineage>
        <taxon>Bacteria</taxon>
        <taxon>Bacillati</taxon>
        <taxon>Actinomycetota</taxon>
        <taxon>Actinomycetes</taxon>
        <taxon>Kitasatosporales</taxon>
        <taxon>Streptomycetaceae</taxon>
        <taxon>Streptomyces</taxon>
    </lineage>
</organism>
<dbReference type="EMBL" id="CP023692">
    <property type="protein sequence ID" value="QEV44894.1"/>
    <property type="molecule type" value="Genomic_DNA"/>
</dbReference>
<evidence type="ECO:0000256" key="1">
    <source>
        <dbReference type="SAM" id="SignalP"/>
    </source>
</evidence>
<dbReference type="Proteomes" id="UP000325563">
    <property type="component" value="Chromosome"/>
</dbReference>
<reference evidence="2 3" key="1">
    <citation type="submission" date="2017-09" db="EMBL/GenBank/DDBJ databases">
        <authorList>
            <person name="Lee N."/>
            <person name="Cho B.-K."/>
        </authorList>
    </citation>
    <scope>NUCLEOTIDE SEQUENCE [LARGE SCALE GENOMIC DNA]</scope>
    <source>
        <strain evidence="2 3">ATCC 27476</strain>
    </source>
</reference>
<dbReference type="PROSITE" id="PS51318">
    <property type="entry name" value="TAT"/>
    <property type="match status" value="1"/>
</dbReference>
<sequence>MSMSRRTRKLLTTSAALILSAAGAGLTAPANAAPTVPATAPSTVREARAAGFNASGVWTIYQSNATVRIDLRQDGNGNLFGSTSSGNTVGTVQEGSVTGNDIYFIVQWNHGPRGRYTGSLGPDRRLSGITVDLNNPSSQATWRSDRTF</sequence>
<proteinExistence type="predicted"/>
<protein>
    <submittedName>
        <fullName evidence="2">Uncharacterized protein</fullName>
    </submittedName>
</protein>
<feature type="signal peptide" evidence="1">
    <location>
        <begin position="1"/>
        <end position="32"/>
    </location>
</feature>
<dbReference type="AlphaFoldDB" id="A0A5J6J7Y0"/>
<dbReference type="InterPro" id="IPR006311">
    <property type="entry name" value="TAT_signal"/>
</dbReference>
<keyword evidence="1" id="KW-0732">Signal</keyword>
<gene>
    <name evidence="2" type="ORF">CP980_07310</name>
</gene>
<name>A0A5J6J7Y0_STRVI</name>
<dbReference type="KEGG" id="svn:CP980_07310"/>
<keyword evidence="3" id="KW-1185">Reference proteome</keyword>
<accession>A0A5J6J7Y0</accession>
<evidence type="ECO:0000313" key="3">
    <source>
        <dbReference type="Proteomes" id="UP000325563"/>
    </source>
</evidence>
<evidence type="ECO:0000313" key="2">
    <source>
        <dbReference type="EMBL" id="QEV44894.1"/>
    </source>
</evidence>